<dbReference type="AlphaFoldDB" id="A0A5N8XCB9"/>
<dbReference type="PANTHER" id="PTHR11496:SF83">
    <property type="entry name" value="HYDROXYACID-OXOACID TRANSHYDROGENASE, MITOCHONDRIAL"/>
    <property type="match status" value="1"/>
</dbReference>
<dbReference type="OrthoDB" id="3812122at2"/>
<keyword evidence="2" id="KW-0520">NAD</keyword>
<sequence length="358" mass="36906">MRFEHETLPQRVRFAPGDAAASVLAEVERLGGSRVMVIAAPGESDLAAQVTAGLPVVLRHDDVVMHVPVATAERARAAAAAHDVDVMVSVGGGSTTGLAKAVALTTGLPVVAVPTTYAGSEATSVWGLTEGARKTTGADPRVLPRAVVYDATLTLSLPVAMSVASGLNALAHCVDSLWAPRTDPIAQALAGEGIRALAAGLPTVVTDPIGLTGREHLLYGAYLAALAFSSAGSGLHHKICHVLGGAYDLPHAQTHAVVLPYVLAFNAPAAPEAERRMATAFDAPTAVEGLRRLRRAVDAPLALRDHGFDEAHIDDAVRAILEVVPAGNPRRVTAQNLRRLLRAASRGADPATVAAMGG</sequence>
<dbReference type="Gene3D" id="3.40.50.1970">
    <property type="match status" value="1"/>
</dbReference>
<dbReference type="Gene3D" id="1.20.1090.10">
    <property type="entry name" value="Dehydroquinate synthase-like - alpha domain"/>
    <property type="match status" value="1"/>
</dbReference>
<gene>
    <name evidence="5" type="ORF">FNH08_02990</name>
</gene>
<evidence type="ECO:0000256" key="1">
    <source>
        <dbReference type="ARBA" id="ARBA00023002"/>
    </source>
</evidence>
<dbReference type="InterPro" id="IPR034786">
    <property type="entry name" value="MAR"/>
</dbReference>
<evidence type="ECO:0000259" key="4">
    <source>
        <dbReference type="Pfam" id="PF25137"/>
    </source>
</evidence>
<dbReference type="PANTHER" id="PTHR11496">
    <property type="entry name" value="ALCOHOL DEHYDROGENASE"/>
    <property type="match status" value="1"/>
</dbReference>
<feature type="domain" description="Alcohol dehydrogenase iron-type/glycerol dehydrogenase GldA" evidence="3">
    <location>
        <begin position="9"/>
        <end position="150"/>
    </location>
</feature>
<proteinExistence type="predicted"/>
<comment type="caution">
    <text evidence="5">The sequence shown here is derived from an EMBL/GenBank/DDBJ whole genome shotgun (WGS) entry which is preliminary data.</text>
</comment>
<keyword evidence="6" id="KW-1185">Reference proteome</keyword>
<keyword evidence="1" id="KW-0560">Oxidoreductase</keyword>
<accession>A0A5N8XCB9</accession>
<dbReference type="InterPro" id="IPR039697">
    <property type="entry name" value="Alcohol_dehydrogenase_Fe"/>
</dbReference>
<dbReference type="GO" id="GO:0046872">
    <property type="term" value="F:metal ion binding"/>
    <property type="evidence" value="ECO:0007669"/>
    <property type="project" value="InterPro"/>
</dbReference>
<dbReference type="CDD" id="cd08177">
    <property type="entry name" value="MAR"/>
    <property type="match status" value="1"/>
</dbReference>
<organism evidence="5 6">
    <name type="scientific">Streptomyces spongiae</name>
    <dbReference type="NCBI Taxonomy" id="565072"/>
    <lineage>
        <taxon>Bacteria</taxon>
        <taxon>Bacillati</taxon>
        <taxon>Actinomycetota</taxon>
        <taxon>Actinomycetes</taxon>
        <taxon>Kitasatosporales</taxon>
        <taxon>Streptomycetaceae</taxon>
        <taxon>Streptomyces</taxon>
    </lineage>
</organism>
<dbReference type="InterPro" id="IPR001670">
    <property type="entry name" value="ADH_Fe/GldA"/>
</dbReference>
<evidence type="ECO:0000259" key="3">
    <source>
        <dbReference type="Pfam" id="PF00465"/>
    </source>
</evidence>
<dbReference type="InterPro" id="IPR056798">
    <property type="entry name" value="ADH_Fe_C"/>
</dbReference>
<dbReference type="SUPFAM" id="SSF56796">
    <property type="entry name" value="Dehydroquinate synthase-like"/>
    <property type="match status" value="1"/>
</dbReference>
<dbReference type="GO" id="GO:0018506">
    <property type="term" value="F:maleylacetate reductase activity"/>
    <property type="evidence" value="ECO:0007669"/>
    <property type="project" value="InterPro"/>
</dbReference>
<dbReference type="EMBL" id="VJZC01000009">
    <property type="protein sequence ID" value="MPY56175.1"/>
    <property type="molecule type" value="Genomic_DNA"/>
</dbReference>
<evidence type="ECO:0000313" key="6">
    <source>
        <dbReference type="Proteomes" id="UP000400924"/>
    </source>
</evidence>
<name>A0A5N8XCB9_9ACTN</name>
<dbReference type="Pfam" id="PF25137">
    <property type="entry name" value="ADH_Fe_C"/>
    <property type="match status" value="1"/>
</dbReference>
<feature type="domain" description="Fe-containing alcohol dehydrogenase-like C-terminal" evidence="4">
    <location>
        <begin position="163"/>
        <end position="344"/>
    </location>
</feature>
<dbReference type="RefSeq" id="WP_152769651.1">
    <property type="nucleotide sequence ID" value="NZ_VJZC01000009.1"/>
</dbReference>
<evidence type="ECO:0000313" key="5">
    <source>
        <dbReference type="EMBL" id="MPY56175.1"/>
    </source>
</evidence>
<dbReference type="GO" id="GO:0004022">
    <property type="term" value="F:alcohol dehydrogenase (NAD+) activity"/>
    <property type="evidence" value="ECO:0007669"/>
    <property type="project" value="TreeGrafter"/>
</dbReference>
<reference evidence="5 6" key="1">
    <citation type="submission" date="2019-07" db="EMBL/GenBank/DDBJ databases">
        <title>New species of Amycolatopsis and Streptomyces.</title>
        <authorList>
            <person name="Duangmal K."/>
            <person name="Teo W.F.A."/>
            <person name="Lipun K."/>
        </authorList>
    </citation>
    <scope>NUCLEOTIDE SEQUENCE [LARGE SCALE GENOMIC DNA]</scope>
    <source>
        <strain evidence="5 6">NBRC 106415</strain>
    </source>
</reference>
<dbReference type="Proteomes" id="UP000400924">
    <property type="component" value="Unassembled WGS sequence"/>
</dbReference>
<dbReference type="Pfam" id="PF00465">
    <property type="entry name" value="Fe-ADH"/>
    <property type="match status" value="1"/>
</dbReference>
<evidence type="ECO:0000256" key="2">
    <source>
        <dbReference type="ARBA" id="ARBA00023027"/>
    </source>
</evidence>
<protein>
    <submittedName>
        <fullName evidence="5">Maleylacetate reductase</fullName>
    </submittedName>
</protein>